<evidence type="ECO:0000313" key="2">
    <source>
        <dbReference type="Proteomes" id="UP000012024"/>
    </source>
</evidence>
<keyword evidence="2" id="KW-1185">Reference proteome</keyword>
<proteinExistence type="predicted"/>
<accession>M7MM97</accession>
<evidence type="ECO:0000313" key="1">
    <source>
        <dbReference type="EMBL" id="EMQ96030.1"/>
    </source>
</evidence>
<gene>
    <name evidence="1" type="ORF">D778_01920</name>
</gene>
<sequence length="42" mass="4962">MNFASNLPKQPTNYESKLYTSLQNTGRFIKSMLYLTKKIFML</sequence>
<dbReference type="AlphaFoldDB" id="M7MM97"/>
<comment type="caution">
    <text evidence="1">The sequence shown here is derived from an EMBL/GenBank/DDBJ whole genome shotgun (WGS) entry which is preliminary data.</text>
</comment>
<dbReference type="Proteomes" id="UP000012024">
    <property type="component" value="Unassembled WGS sequence"/>
</dbReference>
<organism evidence="1 2">
    <name type="scientific">Xanthomarina gelatinilytica</name>
    <dbReference type="NCBI Taxonomy" id="1137281"/>
    <lineage>
        <taxon>Bacteria</taxon>
        <taxon>Pseudomonadati</taxon>
        <taxon>Bacteroidota</taxon>
        <taxon>Flavobacteriia</taxon>
        <taxon>Flavobacteriales</taxon>
        <taxon>Flavobacteriaceae</taxon>
        <taxon>Xanthomarina</taxon>
    </lineage>
</organism>
<name>M7MM97_9FLAO</name>
<protein>
    <submittedName>
        <fullName evidence="1">Uncharacterized protein</fullName>
    </submittedName>
</protein>
<dbReference type="EMBL" id="ANLA01000004">
    <property type="protein sequence ID" value="EMQ96030.1"/>
    <property type="molecule type" value="Genomic_DNA"/>
</dbReference>
<reference evidence="1 2" key="1">
    <citation type="submission" date="2012-12" db="EMBL/GenBank/DDBJ databases">
        <title>Genome assembly of Formosa sp. AK20.</title>
        <authorList>
            <person name="Kumar R."/>
            <person name="Khatri I."/>
            <person name="Vaidya B."/>
            <person name="Subramanian S."/>
            <person name="Pinnaka A."/>
        </authorList>
    </citation>
    <scope>NUCLEOTIDE SEQUENCE [LARGE SCALE GENOMIC DNA]</scope>
    <source>
        <strain evidence="1 2">AK20</strain>
    </source>
</reference>